<sequence length="98" mass="9827">MGAAAPVGGTGCIPGWRDQGARALLFTPGALGGGVSRRRATYLDGYTLVVHESAQAGVDAVCLGYVCSISQQTTHESAAVIADDGMTEATGSTAPSNK</sequence>
<protein>
    <submittedName>
        <fullName evidence="1">Uncharacterized protein</fullName>
    </submittedName>
</protein>
<comment type="caution">
    <text evidence="1">The sequence shown here is derived from an EMBL/GenBank/DDBJ whole genome shotgun (WGS) entry which is preliminary data.</text>
</comment>
<evidence type="ECO:0000313" key="2">
    <source>
        <dbReference type="Proteomes" id="UP001500711"/>
    </source>
</evidence>
<gene>
    <name evidence="1" type="ORF">GCM10022267_79490</name>
</gene>
<name>A0ABP7C5V8_9PSEU</name>
<keyword evidence="2" id="KW-1185">Reference proteome</keyword>
<dbReference type="Proteomes" id="UP001500711">
    <property type="component" value="Unassembled WGS sequence"/>
</dbReference>
<proteinExistence type="predicted"/>
<accession>A0ABP7C5V8</accession>
<reference evidence="2" key="1">
    <citation type="journal article" date="2019" name="Int. J. Syst. Evol. Microbiol.">
        <title>The Global Catalogue of Microorganisms (GCM) 10K type strain sequencing project: providing services to taxonomists for standard genome sequencing and annotation.</title>
        <authorList>
            <consortium name="The Broad Institute Genomics Platform"/>
            <consortium name="The Broad Institute Genome Sequencing Center for Infectious Disease"/>
            <person name="Wu L."/>
            <person name="Ma J."/>
        </authorList>
    </citation>
    <scope>NUCLEOTIDE SEQUENCE [LARGE SCALE GENOMIC DNA]</scope>
    <source>
        <strain evidence="2">JCM 17494</strain>
    </source>
</reference>
<evidence type="ECO:0000313" key="1">
    <source>
        <dbReference type="EMBL" id="GAA3680842.1"/>
    </source>
</evidence>
<organism evidence="1 2">
    <name type="scientific">Lentzea roselyniae</name>
    <dbReference type="NCBI Taxonomy" id="531940"/>
    <lineage>
        <taxon>Bacteria</taxon>
        <taxon>Bacillati</taxon>
        <taxon>Actinomycetota</taxon>
        <taxon>Actinomycetes</taxon>
        <taxon>Pseudonocardiales</taxon>
        <taxon>Pseudonocardiaceae</taxon>
        <taxon>Lentzea</taxon>
    </lineage>
</organism>
<dbReference type="EMBL" id="BAABBE010000037">
    <property type="protein sequence ID" value="GAA3680842.1"/>
    <property type="molecule type" value="Genomic_DNA"/>
</dbReference>